<proteinExistence type="predicted"/>
<evidence type="ECO:0000313" key="2">
    <source>
        <dbReference type="Proteomes" id="UP000245590"/>
    </source>
</evidence>
<dbReference type="Proteomes" id="UP000245590">
    <property type="component" value="Unassembled WGS sequence"/>
</dbReference>
<dbReference type="InterPro" id="IPR048868">
    <property type="entry name" value="OGG-like_put"/>
</dbReference>
<reference evidence="1 2" key="1">
    <citation type="submission" date="2018-05" db="EMBL/GenBank/DDBJ databases">
        <title>Brachybacterium sp. M1HQ-2T, whole genome shotgun sequence.</title>
        <authorList>
            <person name="Tuo L."/>
        </authorList>
    </citation>
    <scope>NUCLEOTIDE SEQUENCE [LARGE SCALE GENOMIC DNA]</scope>
    <source>
        <strain evidence="1 2">M1HQ-2</strain>
    </source>
</reference>
<gene>
    <name evidence="1" type="ORF">DEO23_01950</name>
</gene>
<keyword evidence="2" id="KW-1185">Reference proteome</keyword>
<dbReference type="Pfam" id="PF21790">
    <property type="entry name" value="OGG"/>
    <property type="match status" value="1"/>
</dbReference>
<comment type="caution">
    <text evidence="1">The sequence shown here is derived from an EMBL/GenBank/DDBJ whole genome shotgun (WGS) entry which is preliminary data.</text>
</comment>
<sequence>MRNEGRVKYLGGAYFTKWLAFTSMVGRIDGPEVAPILDKRVRDWIANQTASDTRISLSTSSSSDYERYLQLLDAWGAPFDRTRTQTELAIFDLTRDRPAQGKSRGA</sequence>
<dbReference type="AlphaFoldDB" id="A0A2U2RNU3"/>
<evidence type="ECO:0000313" key="1">
    <source>
        <dbReference type="EMBL" id="PWH07424.1"/>
    </source>
</evidence>
<name>A0A2U2RNU3_9MICO</name>
<accession>A0A2U2RNU3</accession>
<dbReference type="EMBL" id="QFKX01000001">
    <property type="protein sequence ID" value="PWH07424.1"/>
    <property type="molecule type" value="Genomic_DNA"/>
</dbReference>
<organism evidence="1 2">
    <name type="scientific">Brachybacterium endophyticum</name>
    <dbReference type="NCBI Taxonomy" id="2182385"/>
    <lineage>
        <taxon>Bacteria</taxon>
        <taxon>Bacillati</taxon>
        <taxon>Actinomycetota</taxon>
        <taxon>Actinomycetes</taxon>
        <taxon>Micrococcales</taxon>
        <taxon>Dermabacteraceae</taxon>
        <taxon>Brachybacterium</taxon>
    </lineage>
</organism>
<protein>
    <submittedName>
        <fullName evidence="1">Uncharacterized protein</fullName>
    </submittedName>
</protein>